<comment type="caution">
    <text evidence="2">The sequence shown here is derived from an EMBL/GenBank/DDBJ whole genome shotgun (WGS) entry which is preliminary data.</text>
</comment>
<reference evidence="2 3" key="1">
    <citation type="submission" date="2014-12" db="EMBL/GenBank/DDBJ databases">
        <title>Comparative genomics of the lactic acid bacteria isolated from the honey bee gut.</title>
        <authorList>
            <person name="Ellegaard K.M."/>
            <person name="Tamarit D."/>
            <person name="Javelind E."/>
            <person name="Olofsson T."/>
            <person name="Andersson S.G."/>
            <person name="Vasquez A."/>
        </authorList>
    </citation>
    <scope>NUCLEOTIDE SEQUENCE [LARGE SCALE GENOMIC DNA]</scope>
    <source>
        <strain evidence="2 3">Biut2</strain>
    </source>
</reference>
<dbReference type="OrthoDB" id="2330139at2"/>
<feature type="compositionally biased region" description="Basic and acidic residues" evidence="1">
    <location>
        <begin position="118"/>
        <end position="134"/>
    </location>
</feature>
<gene>
    <name evidence="2" type="ORF">JF76_07680</name>
</gene>
<dbReference type="HOGENOM" id="CLU_1893554_0_0_9"/>
<feature type="region of interest" description="Disordered" evidence="1">
    <location>
        <begin position="109"/>
        <end position="134"/>
    </location>
</feature>
<evidence type="ECO:0000313" key="3">
    <source>
        <dbReference type="Proteomes" id="UP000033533"/>
    </source>
</evidence>
<dbReference type="AlphaFoldDB" id="A0A0F4LD05"/>
<accession>A0A0F4LD05</accession>
<dbReference type="EMBL" id="JXBY01000017">
    <property type="protein sequence ID" value="KJY56159.1"/>
    <property type="molecule type" value="Genomic_DNA"/>
</dbReference>
<sequence>MAENKETKGFIQVYKSTNTVPCEPWFAPADAEIAYPFVKEAPDPKLKSPKYDWNNYRWYETDGAVQGQQLAEIAKQVNQLKDDVANGKVSDEALNQQLGTLVGLVSQGAIEQQASQPSKDDKADSAAKSDGGDK</sequence>
<dbReference type="PATRIC" id="fig|1218493.3.peg.814"/>
<evidence type="ECO:0000256" key="1">
    <source>
        <dbReference type="SAM" id="MobiDB-lite"/>
    </source>
</evidence>
<organism evidence="2 3">
    <name type="scientific">Lactobacillus kullabergensis</name>
    <dbReference type="NCBI Taxonomy" id="1218493"/>
    <lineage>
        <taxon>Bacteria</taxon>
        <taxon>Bacillati</taxon>
        <taxon>Bacillota</taxon>
        <taxon>Bacilli</taxon>
        <taxon>Lactobacillales</taxon>
        <taxon>Lactobacillaceae</taxon>
        <taxon>Lactobacillus</taxon>
    </lineage>
</organism>
<dbReference type="RefSeq" id="WP_045927908.1">
    <property type="nucleotide sequence ID" value="NZ_JBHSZS010000009.1"/>
</dbReference>
<dbReference type="STRING" id="1218493.JF76_07680"/>
<evidence type="ECO:0000313" key="2">
    <source>
        <dbReference type="EMBL" id="KJY56159.1"/>
    </source>
</evidence>
<protein>
    <submittedName>
        <fullName evidence="2">Uncharacterized protein</fullName>
    </submittedName>
</protein>
<name>A0A0F4LD05_9LACO</name>
<proteinExistence type="predicted"/>
<dbReference type="Proteomes" id="UP000033533">
    <property type="component" value="Unassembled WGS sequence"/>
</dbReference>